<dbReference type="AlphaFoldDB" id="A0A0E9UVD2"/>
<accession>A0A0E9UVD2</accession>
<keyword evidence="1" id="KW-0732">Signal</keyword>
<reference evidence="2" key="1">
    <citation type="submission" date="2014-11" db="EMBL/GenBank/DDBJ databases">
        <authorList>
            <person name="Amaro Gonzalez C."/>
        </authorList>
    </citation>
    <scope>NUCLEOTIDE SEQUENCE</scope>
</reference>
<evidence type="ECO:0000313" key="2">
    <source>
        <dbReference type="EMBL" id="JAH69170.1"/>
    </source>
</evidence>
<organism evidence="2">
    <name type="scientific">Anguilla anguilla</name>
    <name type="common">European freshwater eel</name>
    <name type="synonym">Muraena anguilla</name>
    <dbReference type="NCBI Taxonomy" id="7936"/>
    <lineage>
        <taxon>Eukaryota</taxon>
        <taxon>Metazoa</taxon>
        <taxon>Chordata</taxon>
        <taxon>Craniata</taxon>
        <taxon>Vertebrata</taxon>
        <taxon>Euteleostomi</taxon>
        <taxon>Actinopterygii</taxon>
        <taxon>Neopterygii</taxon>
        <taxon>Teleostei</taxon>
        <taxon>Anguilliformes</taxon>
        <taxon>Anguillidae</taxon>
        <taxon>Anguilla</taxon>
    </lineage>
</organism>
<proteinExistence type="predicted"/>
<name>A0A0E9UVD2_ANGAN</name>
<feature type="signal peptide" evidence="1">
    <location>
        <begin position="1"/>
        <end position="16"/>
    </location>
</feature>
<dbReference type="EMBL" id="GBXM01039407">
    <property type="protein sequence ID" value="JAH69170.1"/>
    <property type="molecule type" value="Transcribed_RNA"/>
</dbReference>
<reference evidence="2" key="2">
    <citation type="journal article" date="2015" name="Fish Shellfish Immunol.">
        <title>Early steps in the European eel (Anguilla anguilla)-Vibrio vulnificus interaction in the gills: Role of the RtxA13 toxin.</title>
        <authorList>
            <person name="Callol A."/>
            <person name="Pajuelo D."/>
            <person name="Ebbesson L."/>
            <person name="Teles M."/>
            <person name="MacKenzie S."/>
            <person name="Amaro C."/>
        </authorList>
    </citation>
    <scope>NUCLEOTIDE SEQUENCE</scope>
</reference>
<sequence length="59" mass="6570">MLIPFIALVIACKCLSLTSLTIHGVNVLYLKLVVTSLRKVIHILNNTVRVVHCHNSSLF</sequence>
<protein>
    <submittedName>
        <fullName evidence="2">Uncharacterized protein</fullName>
    </submittedName>
</protein>
<feature type="chain" id="PRO_5002433761" evidence="1">
    <location>
        <begin position="17"/>
        <end position="59"/>
    </location>
</feature>
<evidence type="ECO:0000256" key="1">
    <source>
        <dbReference type="SAM" id="SignalP"/>
    </source>
</evidence>